<keyword evidence="2" id="KW-0521">NADP</keyword>
<dbReference type="SUPFAM" id="SSF51735">
    <property type="entry name" value="NAD(P)-binding Rossmann-fold domains"/>
    <property type="match status" value="1"/>
</dbReference>
<evidence type="ECO:0000313" key="5">
    <source>
        <dbReference type="Proteomes" id="UP000248423"/>
    </source>
</evidence>
<evidence type="ECO:0000256" key="1">
    <source>
        <dbReference type="ARBA" id="ARBA00006484"/>
    </source>
</evidence>
<gene>
    <name evidence="4" type="ORF">BO78DRAFT_467761</name>
</gene>
<evidence type="ECO:0000256" key="3">
    <source>
        <dbReference type="ARBA" id="ARBA00023002"/>
    </source>
</evidence>
<proteinExistence type="inferred from homology"/>
<organism evidence="4 5">
    <name type="scientific">Aspergillus sclerotiicarbonarius (strain CBS 121057 / IBT 28362)</name>
    <dbReference type="NCBI Taxonomy" id="1448318"/>
    <lineage>
        <taxon>Eukaryota</taxon>
        <taxon>Fungi</taxon>
        <taxon>Dikarya</taxon>
        <taxon>Ascomycota</taxon>
        <taxon>Pezizomycotina</taxon>
        <taxon>Eurotiomycetes</taxon>
        <taxon>Eurotiomycetidae</taxon>
        <taxon>Eurotiales</taxon>
        <taxon>Aspergillaceae</taxon>
        <taxon>Aspergillus</taxon>
        <taxon>Aspergillus subgen. Circumdati</taxon>
    </lineage>
</organism>
<dbReference type="PRINTS" id="PR00081">
    <property type="entry name" value="GDHRDH"/>
</dbReference>
<dbReference type="EMBL" id="KZ826326">
    <property type="protein sequence ID" value="PYI09631.1"/>
    <property type="molecule type" value="Genomic_DNA"/>
</dbReference>
<keyword evidence="3" id="KW-0560">Oxidoreductase</keyword>
<dbReference type="VEuPathDB" id="FungiDB:BO78DRAFT_467761"/>
<dbReference type="GO" id="GO:0016491">
    <property type="term" value="F:oxidoreductase activity"/>
    <property type="evidence" value="ECO:0007669"/>
    <property type="project" value="UniProtKB-KW"/>
</dbReference>
<dbReference type="PANTHER" id="PTHR24320:SF154">
    <property type="entry name" value="OXIDOREDUCTASE, SHORT-CHAIN DEHYDROGENASE_REDUCTASE FAMILY (AFU_ORTHOLOGUE AFUA_2G04560)"/>
    <property type="match status" value="1"/>
</dbReference>
<dbReference type="InterPro" id="IPR036291">
    <property type="entry name" value="NAD(P)-bd_dom_sf"/>
</dbReference>
<keyword evidence="5" id="KW-1185">Reference proteome</keyword>
<dbReference type="Pfam" id="PF00106">
    <property type="entry name" value="adh_short"/>
    <property type="match status" value="1"/>
</dbReference>
<dbReference type="AlphaFoldDB" id="A0A319EJN3"/>
<sequence length="309" mass="33008">MAKFNPDIDIPDLAGQVFLITGGTAGLGARTALRLAQHDAAKIYITGRNAPAAEALIASAGNTSPNSNPTITFLPCDFTSLASVHSAAQTFLARESRLDVLICNAGVMATPPSLTSDGYESQFGINHLGHAMLIRTLLPLLRSSSPSPRIVLLTSLGWQLHPRGGINFDQLTTPMECKLGGSWLRYGQSKLANVVYARELSKRVPGVEVVSVHPGVVRTGLVDGLGWVKYGFVWVTNLGRLVSADEGCWNTLWAATGPTGGRVNGGFYEPVGVLSRTVEGKEDWLDEVGGRLWQWTEGVLGGFALEEIP</sequence>
<dbReference type="Gene3D" id="3.40.50.720">
    <property type="entry name" value="NAD(P)-binding Rossmann-like Domain"/>
    <property type="match status" value="1"/>
</dbReference>
<evidence type="ECO:0000256" key="2">
    <source>
        <dbReference type="ARBA" id="ARBA00022857"/>
    </source>
</evidence>
<dbReference type="InterPro" id="IPR002347">
    <property type="entry name" value="SDR_fam"/>
</dbReference>
<reference evidence="4 5" key="1">
    <citation type="submission" date="2018-02" db="EMBL/GenBank/DDBJ databases">
        <title>The genomes of Aspergillus section Nigri reveals drivers in fungal speciation.</title>
        <authorList>
            <consortium name="DOE Joint Genome Institute"/>
            <person name="Vesth T.C."/>
            <person name="Nybo J."/>
            <person name="Theobald S."/>
            <person name="Brandl J."/>
            <person name="Frisvad J.C."/>
            <person name="Nielsen K.F."/>
            <person name="Lyhne E.K."/>
            <person name="Kogle M.E."/>
            <person name="Kuo A."/>
            <person name="Riley R."/>
            <person name="Clum A."/>
            <person name="Nolan M."/>
            <person name="Lipzen A."/>
            <person name="Salamov A."/>
            <person name="Henrissat B."/>
            <person name="Wiebenga A."/>
            <person name="De vries R.P."/>
            <person name="Grigoriev I.V."/>
            <person name="Mortensen U.H."/>
            <person name="Andersen M.R."/>
            <person name="Baker S.E."/>
        </authorList>
    </citation>
    <scope>NUCLEOTIDE SEQUENCE [LARGE SCALE GENOMIC DNA]</scope>
    <source>
        <strain evidence="4 5">CBS 121057</strain>
    </source>
</reference>
<dbReference type="STRING" id="1448318.A0A319EJN3"/>
<accession>A0A319EJN3</accession>
<dbReference type="Proteomes" id="UP000248423">
    <property type="component" value="Unassembled WGS sequence"/>
</dbReference>
<dbReference type="OrthoDB" id="191139at2759"/>
<name>A0A319EJN3_ASPSB</name>
<evidence type="ECO:0000313" key="4">
    <source>
        <dbReference type="EMBL" id="PYI09631.1"/>
    </source>
</evidence>
<protein>
    <submittedName>
        <fullName evidence="4">Oxidoreductase</fullName>
    </submittedName>
</protein>
<comment type="similarity">
    <text evidence="1">Belongs to the short-chain dehydrogenases/reductases (SDR) family.</text>
</comment>
<dbReference type="PANTHER" id="PTHR24320">
    <property type="entry name" value="RETINOL DEHYDROGENASE"/>
    <property type="match status" value="1"/>
</dbReference>